<evidence type="ECO:0000256" key="2">
    <source>
        <dbReference type="PIRSR" id="PIRSR018249-2"/>
    </source>
</evidence>
<dbReference type="Proteomes" id="UP000050929">
    <property type="component" value="Unassembled WGS sequence"/>
</dbReference>
<dbReference type="AlphaFoldDB" id="A0A0R1JC60"/>
<feature type="binding site" evidence="2">
    <location>
        <begin position="103"/>
        <end position="104"/>
    </location>
    <ligand>
        <name>S-adenosyl-L-methionine</name>
        <dbReference type="ChEBI" id="CHEBI:59789"/>
    </ligand>
</feature>
<dbReference type="InterPro" id="IPR041698">
    <property type="entry name" value="Methyltransf_25"/>
</dbReference>
<feature type="binding site" evidence="2">
    <location>
        <position position="77"/>
    </location>
    <ligand>
        <name>S-adenosyl-L-methionine</name>
        <dbReference type="ChEBI" id="CHEBI:59789"/>
    </ligand>
</feature>
<feature type="domain" description="Methyltransferase" evidence="3">
    <location>
        <begin position="96"/>
        <end position="168"/>
    </location>
</feature>
<reference evidence="5 6" key="1">
    <citation type="journal article" date="2015" name="Genome Announc.">
        <title>Expanding the biotechnology potential of lactobacilli through comparative genomics of 213 strains and associated genera.</title>
        <authorList>
            <person name="Sun Z."/>
            <person name="Harris H.M."/>
            <person name="McCann A."/>
            <person name="Guo C."/>
            <person name="Argimon S."/>
            <person name="Zhang W."/>
            <person name="Yang X."/>
            <person name="Jeffery I.B."/>
            <person name="Cooney J.C."/>
            <person name="Kagawa T.F."/>
            <person name="Liu W."/>
            <person name="Song Y."/>
            <person name="Salvetti E."/>
            <person name="Wrobel A."/>
            <person name="Rasinkangas P."/>
            <person name="Parkhill J."/>
            <person name="Rea M.C."/>
            <person name="O'Sullivan O."/>
            <person name="Ritari J."/>
            <person name="Douillard F.P."/>
            <person name="Paul Ross R."/>
            <person name="Yang R."/>
            <person name="Briner A.E."/>
            <person name="Felis G.E."/>
            <person name="de Vos W.M."/>
            <person name="Barrangou R."/>
            <person name="Klaenhammer T.R."/>
            <person name="Caufield P.W."/>
            <person name="Cui Y."/>
            <person name="Zhang H."/>
            <person name="O'Toole P.W."/>
        </authorList>
    </citation>
    <scope>NUCLEOTIDE SEQUENCE [LARGE SCALE GENOMIC DNA]</scope>
    <source>
        <strain evidence="5 6">DSM 20183</strain>
    </source>
</reference>
<keyword evidence="1" id="KW-0862">Zinc</keyword>
<accession>A0A0R1JC60</accession>
<dbReference type="OrthoDB" id="5522265at2"/>
<dbReference type="SUPFAM" id="SSF53335">
    <property type="entry name" value="S-adenosyl-L-methionine-dependent methyltransferases"/>
    <property type="match status" value="1"/>
</dbReference>
<dbReference type="EMBL" id="AZDG01000007">
    <property type="protein sequence ID" value="KRK64807.1"/>
    <property type="molecule type" value="Genomic_DNA"/>
</dbReference>
<feature type="binding site" evidence="1">
    <location>
        <position position="18"/>
    </location>
    <ligand>
        <name>Zn(2+)</name>
        <dbReference type="ChEBI" id="CHEBI:29105"/>
    </ligand>
</feature>
<dbReference type="Pfam" id="PF21302">
    <property type="entry name" value="Zn_ribbon_RlmA"/>
    <property type="match status" value="1"/>
</dbReference>
<name>A0A0R1JC60_9LACO</name>
<keyword evidence="5" id="KW-0489">Methyltransferase</keyword>
<comment type="caution">
    <text evidence="5">The sequence shown here is derived from an EMBL/GenBank/DDBJ whole genome shotgun (WGS) entry which is preliminary data.</text>
</comment>
<feature type="domain" description="23S rRNA (guanine(745)-N(1))-methyltransferase N-terminal" evidence="4">
    <location>
        <begin position="16"/>
        <end position="51"/>
    </location>
</feature>
<proteinExistence type="predicted"/>
<sequence length="276" mass="31575">MNKEKILRFSDSDKFFNCPICSESLNLENNGLVCSNGHNFDIAKQGYVNFLLNMKQQKNYDKANFENRGLILKDGLYDHILNKIVEIIEKLPITTILDAGCGEGYYSRVIQDKLNKTVLAFDISKDSVQLAARNDKNNAVKWFVGDLANLPMKDNSVDGILDIFSPANYHEFHRILDNGYLIKVIPGEKHLTELRQQASKYLRSESYSNKKVLDYFEEHFQVVDEIKATKTYAVSDEERTAFINMTPLLFNVDKEKVDWTTVKEITVDATILIGKA</sequence>
<dbReference type="InterPro" id="IPR029063">
    <property type="entry name" value="SAM-dependent_MTases_sf"/>
</dbReference>
<dbReference type="GO" id="GO:0046872">
    <property type="term" value="F:metal ion binding"/>
    <property type="evidence" value="ECO:0007669"/>
    <property type="project" value="UniProtKB-KW"/>
</dbReference>
<keyword evidence="1" id="KW-0479">Metal-binding</keyword>
<protein>
    <submittedName>
        <fullName evidence="5">rRNA (Guanine-N1-) methyltransferase (Mycinamicin-resistance protein)</fullName>
    </submittedName>
</protein>
<dbReference type="InterPro" id="IPR016718">
    <property type="entry name" value="rRNA_m1G-MeTrfase_A_prd"/>
</dbReference>
<dbReference type="PIRSF" id="PIRSF018249">
    <property type="entry name" value="MyrA_prd"/>
    <property type="match status" value="1"/>
</dbReference>
<gene>
    <name evidence="5" type="ORF">FC72_GL001861</name>
</gene>
<feature type="binding site" evidence="1">
    <location>
        <position position="34"/>
    </location>
    <ligand>
        <name>Zn(2+)</name>
        <dbReference type="ChEBI" id="CHEBI:29105"/>
    </ligand>
</feature>
<dbReference type="Gene3D" id="3.40.50.150">
    <property type="entry name" value="Vaccinia Virus protein VP39"/>
    <property type="match status" value="1"/>
</dbReference>
<evidence type="ECO:0000259" key="4">
    <source>
        <dbReference type="Pfam" id="PF21302"/>
    </source>
</evidence>
<dbReference type="GO" id="GO:0032259">
    <property type="term" value="P:methylation"/>
    <property type="evidence" value="ECO:0007669"/>
    <property type="project" value="UniProtKB-KW"/>
</dbReference>
<keyword evidence="6" id="KW-1185">Reference proteome</keyword>
<organism evidence="5 6">
    <name type="scientific">Companilactobacillus tucceti DSM 20183</name>
    <dbReference type="NCBI Taxonomy" id="1423811"/>
    <lineage>
        <taxon>Bacteria</taxon>
        <taxon>Bacillati</taxon>
        <taxon>Bacillota</taxon>
        <taxon>Bacilli</taxon>
        <taxon>Lactobacillales</taxon>
        <taxon>Lactobacillaceae</taxon>
        <taxon>Companilactobacillus</taxon>
    </lineage>
</organism>
<feature type="binding site" evidence="1">
    <location>
        <position position="38"/>
    </location>
    <ligand>
        <name>Zn(2+)</name>
        <dbReference type="ChEBI" id="CHEBI:29105"/>
    </ligand>
</feature>
<evidence type="ECO:0000313" key="6">
    <source>
        <dbReference type="Proteomes" id="UP000050929"/>
    </source>
</evidence>
<dbReference type="GO" id="GO:0008168">
    <property type="term" value="F:methyltransferase activity"/>
    <property type="evidence" value="ECO:0007669"/>
    <property type="project" value="UniProtKB-KW"/>
</dbReference>
<feature type="binding site" evidence="1">
    <location>
        <position position="21"/>
    </location>
    <ligand>
        <name>Zn(2+)</name>
        <dbReference type="ChEBI" id="CHEBI:29105"/>
    </ligand>
</feature>
<dbReference type="InterPro" id="IPR048647">
    <property type="entry name" value="RlmA_N"/>
</dbReference>
<evidence type="ECO:0000313" key="5">
    <source>
        <dbReference type="EMBL" id="KRK64807.1"/>
    </source>
</evidence>
<keyword evidence="2" id="KW-0949">S-adenosyl-L-methionine</keyword>
<dbReference type="RefSeq" id="WP_057765128.1">
    <property type="nucleotide sequence ID" value="NZ_AZDG01000007.1"/>
</dbReference>
<evidence type="ECO:0000256" key="1">
    <source>
        <dbReference type="PIRSR" id="PIRSR018249-1"/>
    </source>
</evidence>
<dbReference type="PATRIC" id="fig|1423811.3.peg.1903"/>
<evidence type="ECO:0000259" key="3">
    <source>
        <dbReference type="Pfam" id="PF13649"/>
    </source>
</evidence>
<keyword evidence="5" id="KW-0808">Transferase</keyword>
<dbReference type="STRING" id="1423811.FC72_GL001861"/>
<dbReference type="Pfam" id="PF13649">
    <property type="entry name" value="Methyltransf_25"/>
    <property type="match status" value="1"/>
</dbReference>
<dbReference type="CDD" id="cd02440">
    <property type="entry name" value="AdoMet_MTases"/>
    <property type="match status" value="1"/>
</dbReference>
<feature type="binding site" evidence="2">
    <location>
        <position position="190"/>
    </location>
    <ligand>
        <name>S-adenosyl-L-methionine</name>
        <dbReference type="ChEBI" id="CHEBI:59789"/>
    </ligand>
</feature>